<evidence type="ECO:0000313" key="1">
    <source>
        <dbReference type="EMBL" id="KAG8088782.1"/>
    </source>
</evidence>
<reference evidence="1" key="1">
    <citation type="journal article" date="2021" name="bioRxiv">
        <title>Whole Genome Assembly and Annotation of Northern Wild Rice, Zizania palustris L., Supports a Whole Genome Duplication in the Zizania Genus.</title>
        <authorList>
            <person name="Haas M."/>
            <person name="Kono T."/>
            <person name="Macchietto M."/>
            <person name="Millas R."/>
            <person name="McGilp L."/>
            <person name="Shao M."/>
            <person name="Duquette J."/>
            <person name="Hirsch C.N."/>
            <person name="Kimball J."/>
        </authorList>
    </citation>
    <scope>NUCLEOTIDE SEQUENCE</scope>
    <source>
        <tissue evidence="1">Fresh leaf tissue</tissue>
    </source>
</reference>
<organism evidence="1 2">
    <name type="scientific">Zizania palustris</name>
    <name type="common">Northern wild rice</name>
    <dbReference type="NCBI Taxonomy" id="103762"/>
    <lineage>
        <taxon>Eukaryota</taxon>
        <taxon>Viridiplantae</taxon>
        <taxon>Streptophyta</taxon>
        <taxon>Embryophyta</taxon>
        <taxon>Tracheophyta</taxon>
        <taxon>Spermatophyta</taxon>
        <taxon>Magnoliopsida</taxon>
        <taxon>Liliopsida</taxon>
        <taxon>Poales</taxon>
        <taxon>Poaceae</taxon>
        <taxon>BOP clade</taxon>
        <taxon>Oryzoideae</taxon>
        <taxon>Oryzeae</taxon>
        <taxon>Zizaniinae</taxon>
        <taxon>Zizania</taxon>
    </lineage>
</organism>
<name>A0A8J6BIQ2_ZIZPA</name>
<dbReference type="AlphaFoldDB" id="A0A8J6BIQ2"/>
<evidence type="ECO:0000313" key="2">
    <source>
        <dbReference type="Proteomes" id="UP000729402"/>
    </source>
</evidence>
<accession>A0A8J6BIQ2</accession>
<keyword evidence="2" id="KW-1185">Reference proteome</keyword>
<dbReference type="Proteomes" id="UP000729402">
    <property type="component" value="Unassembled WGS sequence"/>
</dbReference>
<proteinExistence type="predicted"/>
<dbReference type="EMBL" id="JAAALK010000081">
    <property type="protein sequence ID" value="KAG8088782.1"/>
    <property type="molecule type" value="Genomic_DNA"/>
</dbReference>
<sequence>MATAKIYVHHIHSFCRHFEGFIRELQMMVTFHGFTFEPEFHGVYMEEFAGPCDLSIKIHGSGDHLPFFTAALGGPTFDVTCQRVAL</sequence>
<protein>
    <submittedName>
        <fullName evidence="1">Uncharacterized protein</fullName>
    </submittedName>
</protein>
<comment type="caution">
    <text evidence="1">The sequence shown here is derived from an EMBL/GenBank/DDBJ whole genome shotgun (WGS) entry which is preliminary data.</text>
</comment>
<reference evidence="1" key="2">
    <citation type="submission" date="2021-02" db="EMBL/GenBank/DDBJ databases">
        <authorList>
            <person name="Kimball J.A."/>
            <person name="Haas M.W."/>
            <person name="Macchietto M."/>
            <person name="Kono T."/>
            <person name="Duquette J."/>
            <person name="Shao M."/>
        </authorList>
    </citation>
    <scope>NUCLEOTIDE SEQUENCE</scope>
    <source>
        <tissue evidence="1">Fresh leaf tissue</tissue>
    </source>
</reference>
<gene>
    <name evidence="1" type="ORF">GUJ93_ZPchr0011g28521</name>
</gene>